<dbReference type="InterPro" id="IPR052345">
    <property type="entry name" value="Rad_response_metalloprotease"/>
</dbReference>
<dbReference type="PANTHER" id="PTHR43236">
    <property type="entry name" value="ANTITOXIN HIGA1"/>
    <property type="match status" value="1"/>
</dbReference>
<evidence type="ECO:0000313" key="3">
    <source>
        <dbReference type="Proteomes" id="UP000007347"/>
    </source>
</evidence>
<dbReference type="KEGG" id="dto:TOL2_C26110"/>
<name>K0NIK4_DESTT</name>
<dbReference type="InterPro" id="IPR010359">
    <property type="entry name" value="IrrE_HExxH"/>
</dbReference>
<dbReference type="Pfam" id="PF06114">
    <property type="entry name" value="Peptidase_M78"/>
    <property type="match status" value="1"/>
</dbReference>
<evidence type="ECO:0000259" key="1">
    <source>
        <dbReference type="Pfam" id="PF06114"/>
    </source>
</evidence>
<dbReference type="Proteomes" id="UP000007347">
    <property type="component" value="Chromosome"/>
</dbReference>
<dbReference type="HOGENOM" id="CLU_075752_0_0_7"/>
<accession>K0NIK4</accession>
<feature type="domain" description="IrrE N-terminal-like" evidence="1">
    <location>
        <begin position="43"/>
        <end position="153"/>
    </location>
</feature>
<gene>
    <name evidence="2" type="ordered locus">TOL2_C26110</name>
</gene>
<dbReference type="AlphaFoldDB" id="K0NIK4"/>
<dbReference type="STRING" id="651182.TOL2_C26110"/>
<dbReference type="EMBL" id="FO203503">
    <property type="protein sequence ID" value="CCK80770.1"/>
    <property type="molecule type" value="Genomic_DNA"/>
</dbReference>
<dbReference type="Gene3D" id="1.10.10.2910">
    <property type="match status" value="1"/>
</dbReference>
<keyword evidence="3" id="KW-1185">Reference proteome</keyword>
<proteinExistence type="predicted"/>
<reference evidence="2 3" key="1">
    <citation type="journal article" date="2013" name="Environ. Microbiol.">
        <title>Complete genome, catabolic sub-proteomes and key-metabolites of Desulfobacula toluolica Tol2, a marine, aromatic compound-degrading, sulfate-reducing bacterium.</title>
        <authorList>
            <person name="Wohlbrand L."/>
            <person name="Jacob J.H."/>
            <person name="Kube M."/>
            <person name="Mussmann M."/>
            <person name="Jarling R."/>
            <person name="Beck A."/>
            <person name="Amann R."/>
            <person name="Wilkes H."/>
            <person name="Reinhardt R."/>
            <person name="Rabus R."/>
        </authorList>
    </citation>
    <scope>NUCLEOTIDE SEQUENCE [LARGE SCALE GENOMIC DNA]</scope>
    <source>
        <strain evidence="3">DSM 7467 / Tol2</strain>
    </source>
</reference>
<dbReference type="OrthoDB" id="9794834at2"/>
<evidence type="ECO:0000313" key="2">
    <source>
        <dbReference type="EMBL" id="CCK80770.1"/>
    </source>
</evidence>
<dbReference type="PANTHER" id="PTHR43236:SF1">
    <property type="entry name" value="BLL7220 PROTEIN"/>
    <property type="match status" value="1"/>
</dbReference>
<organism evidence="2 3">
    <name type="scientific">Desulfobacula toluolica (strain DSM 7467 / Tol2)</name>
    <dbReference type="NCBI Taxonomy" id="651182"/>
    <lineage>
        <taxon>Bacteria</taxon>
        <taxon>Pseudomonadati</taxon>
        <taxon>Thermodesulfobacteriota</taxon>
        <taxon>Desulfobacteria</taxon>
        <taxon>Desulfobacterales</taxon>
        <taxon>Desulfobacteraceae</taxon>
        <taxon>Desulfobacula</taxon>
    </lineage>
</organism>
<dbReference type="RefSeq" id="WP_014958071.1">
    <property type="nucleotide sequence ID" value="NC_018645.1"/>
</dbReference>
<protein>
    <submittedName>
        <fullName evidence="2">Conserved uncharacterized protein, DUF955</fullName>
    </submittedName>
</protein>
<sequence length="272" mass="31239">MPETCAEQIILQRGIATPEDINLEAIASTLGAKVKRRFLAGCEARIIGSGNRAVITVNRSNSEERQRFSIGHELGHWQRHRGQNFQCSKDDIGNFKNSSKKKEREADQFSADLLMPWFLFKPIAGEFENADFNTVLELKKRFKTSESATALRLIESGIFPAILICHDQNKRQWFKRSNDIPRNWFPQDNLSPDSVAFDIVYGMAESDTSQMQVKAAAWFDRRDAERYEILEHSISYGEGTSLTLLEFFEADMLEEYETTEAPRGLDAFKWKR</sequence>